<dbReference type="Gene3D" id="1.10.10.10">
    <property type="entry name" value="Winged helix-like DNA-binding domain superfamily/Winged helix DNA-binding domain"/>
    <property type="match status" value="1"/>
</dbReference>
<sequence>MERRRDVFQAIADPTRRGIIQLLADRPLTMNAIADYFDTSRPTVSEHVKLLEECGLVVIRKEGRERHCEARLEKLSEVADWVAQYTASWSKTLDIMESYLLKIAPKIKNSKHEKHDKRRKPRGK</sequence>
<dbReference type="EMBL" id="CP149822">
    <property type="protein sequence ID" value="WZN40363.1"/>
    <property type="molecule type" value="Genomic_DNA"/>
</dbReference>
<protein>
    <submittedName>
        <fullName evidence="2">Metalloregulator ArsR/SmtB family transcription factor</fullName>
    </submittedName>
</protein>
<dbReference type="RefSeq" id="WP_341835286.1">
    <property type="nucleotide sequence ID" value="NZ_CP149822.1"/>
</dbReference>
<dbReference type="PANTHER" id="PTHR38600:SF1">
    <property type="entry name" value="TRANSCRIPTIONAL REGULATORY PROTEIN"/>
    <property type="match status" value="1"/>
</dbReference>
<dbReference type="PROSITE" id="PS50987">
    <property type="entry name" value="HTH_ARSR_2"/>
    <property type="match status" value="1"/>
</dbReference>
<evidence type="ECO:0000259" key="1">
    <source>
        <dbReference type="PROSITE" id="PS50987"/>
    </source>
</evidence>
<dbReference type="NCBIfam" id="NF033788">
    <property type="entry name" value="HTH_metalloreg"/>
    <property type="match status" value="1"/>
</dbReference>
<reference evidence="3" key="1">
    <citation type="submission" date="2024-03" db="EMBL/GenBank/DDBJ databases">
        <title>Chitinophaga horti sp. nov., isolated from garden soil.</title>
        <authorList>
            <person name="Lee D.S."/>
            <person name="Han D.M."/>
            <person name="Baek J.H."/>
            <person name="Choi D.G."/>
            <person name="Jeon J.H."/>
            <person name="Jeon C.O."/>
        </authorList>
    </citation>
    <scope>NUCLEOTIDE SEQUENCE [LARGE SCALE GENOMIC DNA]</scope>
    <source>
        <strain evidence="3">GPA1</strain>
    </source>
</reference>
<dbReference type="Proteomes" id="UP001485459">
    <property type="component" value="Chromosome"/>
</dbReference>
<dbReference type="InterPro" id="IPR011991">
    <property type="entry name" value="ArsR-like_HTH"/>
</dbReference>
<gene>
    <name evidence="2" type="ORF">WJU16_20560</name>
</gene>
<proteinExistence type="predicted"/>
<dbReference type="SMART" id="SM00418">
    <property type="entry name" value="HTH_ARSR"/>
    <property type="match status" value="1"/>
</dbReference>
<dbReference type="SUPFAM" id="SSF46785">
    <property type="entry name" value="Winged helix' DNA-binding domain"/>
    <property type="match status" value="1"/>
</dbReference>
<dbReference type="InterPro" id="IPR001845">
    <property type="entry name" value="HTH_ArsR_DNA-bd_dom"/>
</dbReference>
<evidence type="ECO:0000313" key="3">
    <source>
        <dbReference type="Proteomes" id="UP001485459"/>
    </source>
</evidence>
<dbReference type="CDD" id="cd00090">
    <property type="entry name" value="HTH_ARSR"/>
    <property type="match status" value="1"/>
</dbReference>
<dbReference type="InterPro" id="IPR036388">
    <property type="entry name" value="WH-like_DNA-bd_sf"/>
</dbReference>
<dbReference type="PANTHER" id="PTHR38600">
    <property type="entry name" value="TRANSCRIPTIONAL REGULATORY PROTEIN"/>
    <property type="match status" value="1"/>
</dbReference>
<dbReference type="InterPro" id="IPR036390">
    <property type="entry name" value="WH_DNA-bd_sf"/>
</dbReference>
<accession>A0ABZ2YKS7</accession>
<name>A0ABZ2YKS7_9BACT</name>
<keyword evidence="3" id="KW-1185">Reference proteome</keyword>
<dbReference type="Pfam" id="PF01022">
    <property type="entry name" value="HTH_5"/>
    <property type="match status" value="1"/>
</dbReference>
<feature type="domain" description="HTH arsR-type" evidence="1">
    <location>
        <begin position="1"/>
        <end position="90"/>
    </location>
</feature>
<evidence type="ECO:0000313" key="2">
    <source>
        <dbReference type="EMBL" id="WZN40363.1"/>
    </source>
</evidence>
<organism evidence="2 3">
    <name type="scientific">Chitinophaga pollutisoli</name>
    <dbReference type="NCBI Taxonomy" id="3133966"/>
    <lineage>
        <taxon>Bacteria</taxon>
        <taxon>Pseudomonadati</taxon>
        <taxon>Bacteroidota</taxon>
        <taxon>Chitinophagia</taxon>
        <taxon>Chitinophagales</taxon>
        <taxon>Chitinophagaceae</taxon>
        <taxon>Chitinophaga</taxon>
    </lineage>
</organism>
<dbReference type="PRINTS" id="PR00778">
    <property type="entry name" value="HTHARSR"/>
</dbReference>